<dbReference type="GO" id="GO:0048364">
    <property type="term" value="P:root development"/>
    <property type="evidence" value="ECO:0007669"/>
    <property type="project" value="InterPro"/>
</dbReference>
<dbReference type="EMBL" id="AWUE01014692">
    <property type="protein sequence ID" value="OMP02048.1"/>
    <property type="molecule type" value="Genomic_DNA"/>
</dbReference>
<evidence type="ECO:0000256" key="2">
    <source>
        <dbReference type="ARBA" id="ARBA00008963"/>
    </source>
</evidence>
<protein>
    <submittedName>
        <fullName evidence="10">Uncharacterized protein</fullName>
    </submittedName>
</protein>
<dbReference type="PANTHER" id="PTHR33348">
    <property type="entry name" value="PRECURSOR OF CEP5"/>
    <property type="match status" value="1"/>
</dbReference>
<dbReference type="GO" id="GO:0048046">
    <property type="term" value="C:apoplast"/>
    <property type="evidence" value="ECO:0007669"/>
    <property type="project" value="UniProtKB-SubCell"/>
</dbReference>
<accession>A0A1R3K4Y4</accession>
<evidence type="ECO:0000256" key="6">
    <source>
        <dbReference type="ARBA" id="ARBA00022729"/>
    </source>
</evidence>
<dbReference type="AlphaFoldDB" id="A0A1R3K4Y4"/>
<organism evidence="10 11">
    <name type="scientific">Corchorus olitorius</name>
    <dbReference type="NCBI Taxonomy" id="93759"/>
    <lineage>
        <taxon>Eukaryota</taxon>
        <taxon>Viridiplantae</taxon>
        <taxon>Streptophyta</taxon>
        <taxon>Embryophyta</taxon>
        <taxon>Tracheophyta</taxon>
        <taxon>Spermatophyta</taxon>
        <taxon>Magnoliopsida</taxon>
        <taxon>eudicotyledons</taxon>
        <taxon>Gunneridae</taxon>
        <taxon>Pentapetalae</taxon>
        <taxon>rosids</taxon>
        <taxon>malvids</taxon>
        <taxon>Malvales</taxon>
        <taxon>Malvaceae</taxon>
        <taxon>Grewioideae</taxon>
        <taxon>Apeibeae</taxon>
        <taxon>Corchorus</taxon>
    </lineage>
</organism>
<evidence type="ECO:0000256" key="5">
    <source>
        <dbReference type="ARBA" id="ARBA00022702"/>
    </source>
</evidence>
<comment type="caution">
    <text evidence="10">The sequence shown here is derived from an EMBL/GenBank/DDBJ whole genome shotgun (WGS) entry which is preliminary data.</text>
</comment>
<evidence type="ECO:0000256" key="7">
    <source>
        <dbReference type="ARBA" id="ARBA00023278"/>
    </source>
</evidence>
<name>A0A1R3K4Y4_9ROSI</name>
<keyword evidence="3" id="KW-0052">Apoplast</keyword>
<dbReference type="GO" id="GO:0005179">
    <property type="term" value="F:hormone activity"/>
    <property type="evidence" value="ECO:0007669"/>
    <property type="project" value="UniProtKB-KW"/>
</dbReference>
<evidence type="ECO:0000256" key="9">
    <source>
        <dbReference type="SAM" id="SignalP"/>
    </source>
</evidence>
<evidence type="ECO:0000256" key="8">
    <source>
        <dbReference type="SAM" id="MobiDB-lite"/>
    </source>
</evidence>
<feature type="region of interest" description="Disordered" evidence="8">
    <location>
        <begin position="67"/>
        <end position="112"/>
    </location>
</feature>
<keyword evidence="4" id="KW-0964">Secreted</keyword>
<keyword evidence="6 9" id="KW-0732">Signal</keyword>
<dbReference type="STRING" id="93759.A0A1R3K4Y4"/>
<evidence type="ECO:0000313" key="10">
    <source>
        <dbReference type="EMBL" id="OMP02048.1"/>
    </source>
</evidence>
<gene>
    <name evidence="10" type="ORF">COLO4_11388</name>
</gene>
<dbReference type="GO" id="GO:0006995">
    <property type="term" value="P:cellular response to nitrogen starvation"/>
    <property type="evidence" value="ECO:0007669"/>
    <property type="project" value="UniProtKB-ARBA"/>
</dbReference>
<dbReference type="GO" id="GO:1902025">
    <property type="term" value="P:nitrate import"/>
    <property type="evidence" value="ECO:0007669"/>
    <property type="project" value="TreeGrafter"/>
</dbReference>
<comment type="subcellular location">
    <subcellularLocation>
        <location evidence="1">Secreted</location>
        <location evidence="1">Extracellular space</location>
        <location evidence="1">Apoplast</location>
    </subcellularLocation>
</comment>
<dbReference type="InterPro" id="IPR033250">
    <property type="entry name" value="CEP"/>
</dbReference>
<evidence type="ECO:0000313" key="11">
    <source>
        <dbReference type="Proteomes" id="UP000187203"/>
    </source>
</evidence>
<dbReference type="Proteomes" id="UP000187203">
    <property type="component" value="Unassembled WGS sequence"/>
</dbReference>
<keyword evidence="11" id="KW-1185">Reference proteome</keyword>
<dbReference type="GO" id="GO:2000280">
    <property type="term" value="P:regulation of root development"/>
    <property type="evidence" value="ECO:0007669"/>
    <property type="project" value="TreeGrafter"/>
</dbReference>
<feature type="chain" id="PRO_5012774360" evidence="9">
    <location>
        <begin position="28"/>
        <end position="112"/>
    </location>
</feature>
<dbReference type="OrthoDB" id="1414493at2759"/>
<dbReference type="PANTHER" id="PTHR33348:SF40">
    <property type="entry name" value="PRECURSOR OF CEP3"/>
    <property type="match status" value="1"/>
</dbReference>
<evidence type="ECO:0000256" key="1">
    <source>
        <dbReference type="ARBA" id="ARBA00004271"/>
    </source>
</evidence>
<dbReference type="GO" id="GO:1901371">
    <property type="term" value="P:regulation of leaf morphogenesis"/>
    <property type="evidence" value="ECO:0007669"/>
    <property type="project" value="TreeGrafter"/>
</dbReference>
<evidence type="ECO:0000256" key="3">
    <source>
        <dbReference type="ARBA" id="ARBA00022523"/>
    </source>
</evidence>
<evidence type="ECO:0000256" key="4">
    <source>
        <dbReference type="ARBA" id="ARBA00022525"/>
    </source>
</evidence>
<comment type="similarity">
    <text evidence="2">Belongs to the C-terminally encoded plant signaling peptide (CEP) family.</text>
</comment>
<keyword evidence="5" id="KW-0372">Hormone</keyword>
<keyword evidence="7" id="KW-0379">Hydroxylation</keyword>
<sequence>MAQNKVLSIVLVLVLLVFLQEIHCIAGRHLKLDQKSNFQKPILAKETGSTFLEGKVKLHGDGVNIKAADTNIAQSPPSPPSVKAQAPPPKDAEDFRPTAPGHSPGVGHSIQN</sequence>
<reference evidence="11" key="1">
    <citation type="submission" date="2013-09" db="EMBL/GenBank/DDBJ databases">
        <title>Corchorus olitorius genome sequencing.</title>
        <authorList>
            <person name="Alam M."/>
            <person name="Haque M.S."/>
            <person name="Islam M.S."/>
            <person name="Emdad E.M."/>
            <person name="Islam M.M."/>
            <person name="Ahmed B."/>
            <person name="Halim A."/>
            <person name="Hossen Q.M.M."/>
            <person name="Hossain M.Z."/>
            <person name="Ahmed R."/>
            <person name="Khan M.M."/>
            <person name="Islam R."/>
            <person name="Rashid M.M."/>
            <person name="Khan S.A."/>
            <person name="Rahman M.S."/>
            <person name="Alam M."/>
            <person name="Yahiya A.S."/>
            <person name="Khan M.S."/>
            <person name="Azam M.S."/>
            <person name="Haque T."/>
            <person name="Lashkar M.Z.H."/>
            <person name="Akhand A.I."/>
            <person name="Morshed G."/>
            <person name="Roy S."/>
            <person name="Uddin K.S."/>
            <person name="Rabeya T."/>
            <person name="Hossain A.S."/>
            <person name="Chowdhury A."/>
            <person name="Snigdha A.R."/>
            <person name="Mortoza M.S."/>
            <person name="Matin S.A."/>
            <person name="Hoque S.M.E."/>
            <person name="Islam M.K."/>
            <person name="Roy D.K."/>
            <person name="Haider R."/>
            <person name="Moosa M.M."/>
            <person name="Elias S.M."/>
            <person name="Hasan A.M."/>
            <person name="Jahan S."/>
            <person name="Shafiuddin M."/>
            <person name="Mahmood N."/>
            <person name="Shommy N.S."/>
        </authorList>
    </citation>
    <scope>NUCLEOTIDE SEQUENCE [LARGE SCALE GENOMIC DNA]</scope>
    <source>
        <strain evidence="11">cv. O-4</strain>
    </source>
</reference>
<proteinExistence type="inferred from homology"/>
<feature type="signal peptide" evidence="9">
    <location>
        <begin position="1"/>
        <end position="27"/>
    </location>
</feature>